<keyword evidence="3" id="KW-0444">Lipid biosynthesis</keyword>
<keyword evidence="5 9" id="KW-1133">Transmembrane helix</keyword>
<keyword evidence="4 9" id="KW-0812">Transmembrane</keyword>
<evidence type="ECO:0000256" key="4">
    <source>
        <dbReference type="ARBA" id="ARBA00022692"/>
    </source>
</evidence>
<keyword evidence="8 9" id="KW-0472">Membrane</keyword>
<dbReference type="PROSITE" id="PS50244">
    <property type="entry name" value="S5A_REDUCTASE"/>
    <property type="match status" value="1"/>
</dbReference>
<dbReference type="EMBL" id="JARKIE010000391">
    <property type="protein sequence ID" value="KAJ7645824.1"/>
    <property type="molecule type" value="Genomic_DNA"/>
</dbReference>
<name>A0AAD7FVM3_MYCRO</name>
<sequence>MAESTIQVKVTAARKKTSLLRSLALPLTLSFPPSPPPTVRDVKSAIQQAYPSFPATRQKISLPETSKALGDDSAILFGSAGDAELAVGDLGPQVQWRTVFLVEYAGPLIIHPLVYHLPQLFYGADVEHSALQKSVYAMVLLHFAKRELETLFVHRFSHATMPLLNIFKNSAHYHLLSGLLLAYDVYRPAFSAPAVAGTWRANSSLLAAAWAVWVFAQLSNLSTHLTLRALRPAGTTTRAVPTGYGFSAPLRLTFPNYFFEILAWGAVCAMSGSLAAGLFLAVSGGQMLLWAQKKHAAYKREFGDKYPRSRKAIIPGIL</sequence>
<proteinExistence type="inferred from homology"/>
<evidence type="ECO:0000256" key="2">
    <source>
        <dbReference type="ARBA" id="ARBA00007742"/>
    </source>
</evidence>
<dbReference type="InterPro" id="IPR039357">
    <property type="entry name" value="SRD5A/TECR"/>
</dbReference>
<comment type="caution">
    <text evidence="11">The sequence shown here is derived from an EMBL/GenBank/DDBJ whole genome shotgun (WGS) entry which is preliminary data.</text>
</comment>
<organism evidence="11 12">
    <name type="scientific">Mycena rosella</name>
    <name type="common">Pink bonnet</name>
    <name type="synonym">Agaricus rosellus</name>
    <dbReference type="NCBI Taxonomy" id="1033263"/>
    <lineage>
        <taxon>Eukaryota</taxon>
        <taxon>Fungi</taxon>
        <taxon>Dikarya</taxon>
        <taxon>Basidiomycota</taxon>
        <taxon>Agaricomycotina</taxon>
        <taxon>Agaricomycetes</taxon>
        <taxon>Agaricomycetidae</taxon>
        <taxon>Agaricales</taxon>
        <taxon>Marasmiineae</taxon>
        <taxon>Mycenaceae</taxon>
        <taxon>Mycena</taxon>
    </lineage>
</organism>
<evidence type="ECO:0000313" key="11">
    <source>
        <dbReference type="EMBL" id="KAJ7645824.1"/>
    </source>
</evidence>
<accession>A0AAD7FVM3</accession>
<evidence type="ECO:0000256" key="5">
    <source>
        <dbReference type="ARBA" id="ARBA00022989"/>
    </source>
</evidence>
<evidence type="ECO:0000256" key="1">
    <source>
        <dbReference type="ARBA" id="ARBA00004141"/>
    </source>
</evidence>
<gene>
    <name evidence="11" type="ORF">B0H17DRAFT_959334</name>
</gene>
<keyword evidence="7" id="KW-0443">Lipid metabolism</keyword>
<dbReference type="GO" id="GO:0016020">
    <property type="term" value="C:membrane"/>
    <property type="evidence" value="ECO:0007669"/>
    <property type="project" value="UniProtKB-SubCell"/>
</dbReference>
<evidence type="ECO:0000313" key="12">
    <source>
        <dbReference type="Proteomes" id="UP001221757"/>
    </source>
</evidence>
<dbReference type="Proteomes" id="UP001221757">
    <property type="component" value="Unassembled WGS sequence"/>
</dbReference>
<dbReference type="GO" id="GO:0042761">
    <property type="term" value="P:very long-chain fatty acid biosynthetic process"/>
    <property type="evidence" value="ECO:0007669"/>
    <property type="project" value="TreeGrafter"/>
</dbReference>
<reference evidence="11" key="1">
    <citation type="submission" date="2023-03" db="EMBL/GenBank/DDBJ databases">
        <title>Massive genome expansion in bonnet fungi (Mycena s.s.) driven by repeated elements and novel gene families across ecological guilds.</title>
        <authorList>
            <consortium name="Lawrence Berkeley National Laboratory"/>
            <person name="Harder C.B."/>
            <person name="Miyauchi S."/>
            <person name="Viragh M."/>
            <person name="Kuo A."/>
            <person name="Thoen E."/>
            <person name="Andreopoulos B."/>
            <person name="Lu D."/>
            <person name="Skrede I."/>
            <person name="Drula E."/>
            <person name="Henrissat B."/>
            <person name="Morin E."/>
            <person name="Kohler A."/>
            <person name="Barry K."/>
            <person name="LaButti K."/>
            <person name="Morin E."/>
            <person name="Salamov A."/>
            <person name="Lipzen A."/>
            <person name="Mereny Z."/>
            <person name="Hegedus B."/>
            <person name="Baldrian P."/>
            <person name="Stursova M."/>
            <person name="Weitz H."/>
            <person name="Taylor A."/>
            <person name="Grigoriev I.V."/>
            <person name="Nagy L.G."/>
            <person name="Martin F."/>
            <person name="Kauserud H."/>
        </authorList>
    </citation>
    <scope>NUCLEOTIDE SEQUENCE</scope>
    <source>
        <strain evidence="11">CBHHK067</strain>
    </source>
</reference>
<feature type="domain" description="3-oxo-5-alpha-steroid 4-dehydrogenase C-terminal" evidence="10">
    <location>
        <begin position="160"/>
        <end position="318"/>
    </location>
</feature>
<dbReference type="AlphaFoldDB" id="A0AAD7FVM3"/>
<evidence type="ECO:0000259" key="10">
    <source>
        <dbReference type="Pfam" id="PF02544"/>
    </source>
</evidence>
<dbReference type="Pfam" id="PF02544">
    <property type="entry name" value="Steroid_dh"/>
    <property type="match status" value="1"/>
</dbReference>
<dbReference type="PANTHER" id="PTHR10556">
    <property type="entry name" value="3-OXO-5-ALPHA-STEROID 4-DEHYDROGENASE"/>
    <property type="match status" value="1"/>
</dbReference>
<keyword evidence="12" id="KW-1185">Reference proteome</keyword>
<dbReference type="PANTHER" id="PTHR10556:SF28">
    <property type="entry name" value="VERY-LONG-CHAIN ENOYL-COA REDUCTASE"/>
    <property type="match status" value="1"/>
</dbReference>
<feature type="transmembrane region" description="Helical" evidence="9">
    <location>
        <begin position="261"/>
        <end position="290"/>
    </location>
</feature>
<protein>
    <submittedName>
        <fullName evidence="11">3-oxo-5-alpha-steroid 4-dehydrogenase-domain-containing protein</fullName>
    </submittedName>
</protein>
<evidence type="ECO:0000256" key="6">
    <source>
        <dbReference type="ARBA" id="ARBA00023002"/>
    </source>
</evidence>
<evidence type="ECO:0000256" key="9">
    <source>
        <dbReference type="SAM" id="Phobius"/>
    </source>
</evidence>
<dbReference type="GO" id="GO:0016627">
    <property type="term" value="F:oxidoreductase activity, acting on the CH-CH group of donors"/>
    <property type="evidence" value="ECO:0007669"/>
    <property type="project" value="InterPro"/>
</dbReference>
<comment type="similarity">
    <text evidence="2">Belongs to the steroid 5-alpha reductase family.</text>
</comment>
<evidence type="ECO:0000256" key="3">
    <source>
        <dbReference type="ARBA" id="ARBA00022516"/>
    </source>
</evidence>
<evidence type="ECO:0000256" key="8">
    <source>
        <dbReference type="ARBA" id="ARBA00023136"/>
    </source>
</evidence>
<dbReference type="InterPro" id="IPR001104">
    <property type="entry name" value="3-oxo-5_a-steroid_4-DH_C"/>
</dbReference>
<comment type="subcellular location">
    <subcellularLocation>
        <location evidence="1">Membrane</location>
        <topology evidence="1">Multi-pass membrane protein</topology>
    </subcellularLocation>
</comment>
<evidence type="ECO:0000256" key="7">
    <source>
        <dbReference type="ARBA" id="ARBA00023098"/>
    </source>
</evidence>
<keyword evidence="6" id="KW-0560">Oxidoreductase</keyword>